<reference evidence="1 2" key="1">
    <citation type="journal article" date="2018" name="Sci. Rep.">
        <title>Genomic signatures of local adaptation to the degree of environmental predictability in rotifers.</title>
        <authorList>
            <person name="Franch-Gras L."/>
            <person name="Hahn C."/>
            <person name="Garcia-Roger E.M."/>
            <person name="Carmona M.J."/>
            <person name="Serra M."/>
            <person name="Gomez A."/>
        </authorList>
    </citation>
    <scope>NUCLEOTIDE SEQUENCE [LARGE SCALE GENOMIC DNA]</scope>
    <source>
        <strain evidence="1">HYR1</strain>
    </source>
</reference>
<sequence>MYMSEFESDLTKTNKFKSANVSDFEYLGLPLRNGKVLKEVIIRYLILDASIRLQILN</sequence>
<evidence type="ECO:0000313" key="2">
    <source>
        <dbReference type="Proteomes" id="UP000276133"/>
    </source>
</evidence>
<evidence type="ECO:0000313" key="1">
    <source>
        <dbReference type="EMBL" id="RMZ96613.1"/>
    </source>
</evidence>
<dbReference type="Proteomes" id="UP000276133">
    <property type="component" value="Unassembled WGS sequence"/>
</dbReference>
<protein>
    <submittedName>
        <fullName evidence="1">Uncharacterized protein</fullName>
    </submittedName>
</protein>
<dbReference type="AlphaFoldDB" id="A0A3M7PC81"/>
<name>A0A3M7PC81_BRAPC</name>
<dbReference type="EMBL" id="REGN01012024">
    <property type="protein sequence ID" value="RMZ96613.1"/>
    <property type="molecule type" value="Genomic_DNA"/>
</dbReference>
<keyword evidence="2" id="KW-1185">Reference proteome</keyword>
<gene>
    <name evidence="1" type="ORF">BpHYR1_036621</name>
</gene>
<proteinExistence type="predicted"/>
<organism evidence="1 2">
    <name type="scientific">Brachionus plicatilis</name>
    <name type="common">Marine rotifer</name>
    <name type="synonym">Brachionus muelleri</name>
    <dbReference type="NCBI Taxonomy" id="10195"/>
    <lineage>
        <taxon>Eukaryota</taxon>
        <taxon>Metazoa</taxon>
        <taxon>Spiralia</taxon>
        <taxon>Gnathifera</taxon>
        <taxon>Rotifera</taxon>
        <taxon>Eurotatoria</taxon>
        <taxon>Monogononta</taxon>
        <taxon>Pseudotrocha</taxon>
        <taxon>Ploima</taxon>
        <taxon>Brachionidae</taxon>
        <taxon>Brachionus</taxon>
    </lineage>
</organism>
<accession>A0A3M7PC81</accession>
<comment type="caution">
    <text evidence="1">The sequence shown here is derived from an EMBL/GenBank/DDBJ whole genome shotgun (WGS) entry which is preliminary data.</text>
</comment>